<gene>
    <name evidence="11" type="ORF">GCM10011489_08930</name>
</gene>
<evidence type="ECO:0000313" key="11">
    <source>
        <dbReference type="EMBL" id="GGB22891.1"/>
    </source>
</evidence>
<evidence type="ECO:0000256" key="2">
    <source>
        <dbReference type="ARBA" id="ARBA00022679"/>
    </source>
</evidence>
<evidence type="ECO:0000256" key="6">
    <source>
        <dbReference type="ARBA" id="ARBA00023251"/>
    </source>
</evidence>
<dbReference type="CDD" id="cd05150">
    <property type="entry name" value="APH"/>
    <property type="match status" value="1"/>
</dbReference>
<dbReference type="Proteomes" id="UP000621454">
    <property type="component" value="Unassembled WGS sequence"/>
</dbReference>
<dbReference type="Gene3D" id="3.90.1200.10">
    <property type="match status" value="1"/>
</dbReference>
<evidence type="ECO:0000256" key="3">
    <source>
        <dbReference type="ARBA" id="ARBA00022741"/>
    </source>
</evidence>
<feature type="domain" description="Aminoglycoside phosphotransferase" evidence="10">
    <location>
        <begin position="52"/>
        <end position="272"/>
    </location>
</feature>
<keyword evidence="4 7" id="KW-0418">Kinase</keyword>
<dbReference type="InterPro" id="IPR002575">
    <property type="entry name" value="Aminoglycoside_PTrfase"/>
</dbReference>
<feature type="binding site" evidence="9">
    <location>
        <position position="229"/>
    </location>
    <ligand>
        <name>Mg(2+)</name>
        <dbReference type="ChEBI" id="CHEBI:18420"/>
    </ligand>
</feature>
<keyword evidence="2 7" id="KW-0808">Transferase</keyword>
<dbReference type="AlphaFoldDB" id="A0A916SZ34"/>
<keyword evidence="12" id="KW-1185">Reference proteome</keyword>
<keyword evidence="9" id="KW-0460">Magnesium</keyword>
<evidence type="ECO:0000256" key="1">
    <source>
        <dbReference type="ARBA" id="ARBA00006219"/>
    </source>
</evidence>
<evidence type="ECO:0000256" key="4">
    <source>
        <dbReference type="ARBA" id="ARBA00022777"/>
    </source>
</evidence>
<evidence type="ECO:0000313" key="12">
    <source>
        <dbReference type="Proteomes" id="UP000621454"/>
    </source>
</evidence>
<dbReference type="GO" id="GO:0016301">
    <property type="term" value="F:kinase activity"/>
    <property type="evidence" value="ECO:0007669"/>
    <property type="project" value="UniProtKB-KW"/>
</dbReference>
<keyword evidence="6 7" id="KW-0046">Antibiotic resistance</keyword>
<dbReference type="EMBL" id="BMGC01000004">
    <property type="protein sequence ID" value="GGB22891.1"/>
    <property type="molecule type" value="Genomic_DNA"/>
</dbReference>
<dbReference type="GO" id="GO:0005524">
    <property type="term" value="F:ATP binding"/>
    <property type="evidence" value="ECO:0007669"/>
    <property type="project" value="UniProtKB-KW"/>
</dbReference>
<dbReference type="SUPFAM" id="SSF56112">
    <property type="entry name" value="Protein kinase-like (PK-like)"/>
    <property type="match status" value="1"/>
</dbReference>
<dbReference type="GO" id="GO:0016773">
    <property type="term" value="F:phosphotransferase activity, alcohol group as acceptor"/>
    <property type="evidence" value="ECO:0007669"/>
    <property type="project" value="InterPro"/>
</dbReference>
<evidence type="ECO:0000259" key="10">
    <source>
        <dbReference type="Pfam" id="PF01636"/>
    </source>
</evidence>
<evidence type="ECO:0000256" key="7">
    <source>
        <dbReference type="PIRNR" id="PIRNR000706"/>
    </source>
</evidence>
<proteinExistence type="inferred from homology"/>
<dbReference type="InterPro" id="IPR024165">
    <property type="entry name" value="Kan/Strep_kinase"/>
</dbReference>
<sequence length="284" mass="31196">MTIWVDNRDVSAAQAPIAGVPRTEIPVPDAVQAIADGDRATAVWRNVCGGVTFRIGPEHAARCFVKWAPAELAGTPEGDFTDEAARLRWVGSFVTVPAVLEMGRDDAGSWLVTSALNAFNAADRRWQGQPSVAARSIGFGLRRLHDLAPVDRCPFTWSVDDRKTQVHARLTHGEGPSDWAPEHRHLAISEAREILSSPPPVDKLVVCHGDACAPNTLLDENGFYTAHVDLGSLGVADRWADLAVAAWSLEWNFHLPCERALFEGYGIQHDSDRLAYYRLLWDLS</sequence>
<comment type="similarity">
    <text evidence="1 7">Belongs to the aminoglycoside phosphotransferase family.</text>
</comment>
<reference evidence="11" key="1">
    <citation type="journal article" date="2014" name="Int. J. Syst. Evol. Microbiol.">
        <title>Complete genome sequence of Corynebacterium casei LMG S-19264T (=DSM 44701T), isolated from a smear-ripened cheese.</title>
        <authorList>
            <consortium name="US DOE Joint Genome Institute (JGI-PGF)"/>
            <person name="Walter F."/>
            <person name="Albersmeier A."/>
            <person name="Kalinowski J."/>
            <person name="Ruckert C."/>
        </authorList>
    </citation>
    <scope>NUCLEOTIDE SEQUENCE</scope>
    <source>
        <strain evidence="11">CGMCC 1.12827</strain>
    </source>
</reference>
<dbReference type="InterPro" id="IPR011009">
    <property type="entry name" value="Kinase-like_dom_sf"/>
</dbReference>
<evidence type="ECO:0000256" key="5">
    <source>
        <dbReference type="ARBA" id="ARBA00022840"/>
    </source>
</evidence>
<evidence type="ECO:0000256" key="8">
    <source>
        <dbReference type="PIRSR" id="PIRSR000706-1"/>
    </source>
</evidence>
<dbReference type="GO" id="GO:0046872">
    <property type="term" value="F:metal ion binding"/>
    <property type="evidence" value="ECO:0007669"/>
    <property type="project" value="UniProtKB-KW"/>
</dbReference>
<dbReference type="PIRSF" id="PIRSF000706">
    <property type="entry name" value="Kanamycin_kin"/>
    <property type="match status" value="1"/>
</dbReference>
<keyword evidence="9" id="KW-0479">Metal-binding</keyword>
<accession>A0A916SZ34</accession>
<organism evidence="11 12">
    <name type="scientific">Gordonia jinhuaensis</name>
    <dbReference type="NCBI Taxonomy" id="1517702"/>
    <lineage>
        <taxon>Bacteria</taxon>
        <taxon>Bacillati</taxon>
        <taxon>Actinomycetota</taxon>
        <taxon>Actinomycetes</taxon>
        <taxon>Mycobacteriales</taxon>
        <taxon>Gordoniaceae</taxon>
        <taxon>Gordonia</taxon>
    </lineage>
</organism>
<keyword evidence="5 7" id="KW-0067">ATP-binding</keyword>
<feature type="binding site" evidence="9">
    <location>
        <position position="215"/>
    </location>
    <ligand>
        <name>Mg(2+)</name>
        <dbReference type="ChEBI" id="CHEBI:18420"/>
    </ligand>
</feature>
<name>A0A916SZ34_9ACTN</name>
<reference evidence="11" key="2">
    <citation type="submission" date="2020-09" db="EMBL/GenBank/DDBJ databases">
        <authorList>
            <person name="Sun Q."/>
            <person name="Zhou Y."/>
        </authorList>
    </citation>
    <scope>NUCLEOTIDE SEQUENCE</scope>
    <source>
        <strain evidence="11">CGMCC 1.12827</strain>
    </source>
</reference>
<comment type="caution">
    <text evidence="11">The sequence shown here is derived from an EMBL/GenBank/DDBJ whole genome shotgun (WGS) entry which is preliminary data.</text>
</comment>
<protein>
    <submittedName>
        <fullName evidence="11">Phosphotransferase</fullName>
    </submittedName>
</protein>
<feature type="active site" description="Proton acceptor" evidence="8">
    <location>
        <position position="210"/>
    </location>
</feature>
<evidence type="ECO:0000256" key="9">
    <source>
        <dbReference type="PIRSR" id="PIRSR000706-2"/>
    </source>
</evidence>
<dbReference type="Pfam" id="PF01636">
    <property type="entry name" value="APH"/>
    <property type="match status" value="1"/>
</dbReference>
<dbReference type="Gene3D" id="3.30.200.20">
    <property type="entry name" value="Phosphorylase Kinase, domain 1"/>
    <property type="match status" value="1"/>
</dbReference>
<dbReference type="GO" id="GO:0046677">
    <property type="term" value="P:response to antibiotic"/>
    <property type="evidence" value="ECO:0007669"/>
    <property type="project" value="UniProtKB-KW"/>
</dbReference>
<keyword evidence="3 7" id="KW-0547">Nucleotide-binding</keyword>